<dbReference type="Proteomes" id="UP001579974">
    <property type="component" value="Unassembled WGS sequence"/>
</dbReference>
<dbReference type="PANTHER" id="PTHR42678">
    <property type="entry name" value="AMIDASE"/>
    <property type="match status" value="1"/>
</dbReference>
<feature type="domain" description="Amidase" evidence="1">
    <location>
        <begin position="25"/>
        <end position="418"/>
    </location>
</feature>
<dbReference type="EMBL" id="JBDXSU010000005">
    <property type="protein sequence ID" value="MFB5190256.1"/>
    <property type="molecule type" value="Genomic_DNA"/>
</dbReference>
<accession>A0ABV5ADH7</accession>
<reference evidence="2 3" key="1">
    <citation type="journal article" date="2024" name="Int. J. Mol. Sci.">
        <title>Exploration of Alicyclobacillus spp. Genome in Search of Antibiotic Resistance.</title>
        <authorList>
            <person name="Bucka-Kolendo J."/>
            <person name="Kiousi D.E."/>
            <person name="Dekowska A."/>
            <person name="Mikolajczuk-Szczyrba A."/>
            <person name="Karadedos D.M."/>
            <person name="Michael P."/>
            <person name="Galanis A."/>
            <person name="Sokolowska B."/>
        </authorList>
    </citation>
    <scope>NUCLEOTIDE SEQUENCE [LARGE SCALE GENOMIC DNA]</scope>
    <source>
        <strain evidence="2 3">KKP 3000</strain>
    </source>
</reference>
<protein>
    <submittedName>
        <fullName evidence="2">Amidase family protein</fullName>
    </submittedName>
</protein>
<sequence length="481" mass="51496">MSGPLTWDVQTLIAMQERGDISSYEIVRAFLGQIAKHNTQGANLRAVIEVNPDALWIAQALDRDRARGIWRGPLHGIPIVVKDNLDTADAMHTTAGSVALSEHRAIRDAEVVRRLRESGAVIIGKANLTEWANFISDHMTNGYSSRGGQTLNPYGPGVFDVGGSSAGSGSAVAAGFAVAAIGTETSGSILSPSNNNSLVGIKPTVGLVSRTGIIPISMSQDTAGPMARTVADAARILQVIAGVDGADAATLSTQPIFPNYLSMLTAGGLAGARVGIVRGYYEGGLSGDEKAIYEAALRDLKQQGAILVDPIDLPVPEENENIDVMVYEFKVALNHYLSQTVYTNPHRSLADVIRYNEAHREIALKYGQALFERAEATSGTLTEAAYIERRLRDLTWSRDEGIDHALEANRLDALLFPSYFGCSIAAKAGYPSITVPAGYTGEGKPFGITFTGTAFTEARLIHLAYDYEQATNHRRPPALEV</sequence>
<organism evidence="2 3">
    <name type="scientific">Alicyclobacillus fastidiosus</name>
    <dbReference type="NCBI Taxonomy" id="392011"/>
    <lineage>
        <taxon>Bacteria</taxon>
        <taxon>Bacillati</taxon>
        <taxon>Bacillota</taxon>
        <taxon>Bacilli</taxon>
        <taxon>Bacillales</taxon>
        <taxon>Alicyclobacillaceae</taxon>
        <taxon>Alicyclobacillus</taxon>
    </lineage>
</organism>
<dbReference type="SUPFAM" id="SSF75304">
    <property type="entry name" value="Amidase signature (AS) enzymes"/>
    <property type="match status" value="1"/>
</dbReference>
<proteinExistence type="predicted"/>
<dbReference type="NCBIfam" id="NF005300">
    <property type="entry name" value="PRK06828.1"/>
    <property type="match status" value="1"/>
</dbReference>
<dbReference type="Pfam" id="PF01425">
    <property type="entry name" value="Amidase"/>
    <property type="match status" value="1"/>
</dbReference>
<evidence type="ECO:0000313" key="3">
    <source>
        <dbReference type="Proteomes" id="UP001579974"/>
    </source>
</evidence>
<dbReference type="Gene3D" id="3.90.1300.10">
    <property type="entry name" value="Amidase signature (AS) domain"/>
    <property type="match status" value="1"/>
</dbReference>
<gene>
    <name evidence="2" type="ORF">KKP3000_003701</name>
</gene>
<name>A0ABV5ADH7_9BACL</name>
<dbReference type="InterPro" id="IPR023631">
    <property type="entry name" value="Amidase_dom"/>
</dbReference>
<evidence type="ECO:0000259" key="1">
    <source>
        <dbReference type="Pfam" id="PF01425"/>
    </source>
</evidence>
<dbReference type="InterPro" id="IPR036928">
    <property type="entry name" value="AS_sf"/>
</dbReference>
<keyword evidence="3" id="KW-1185">Reference proteome</keyword>
<dbReference type="RefSeq" id="WP_275473690.1">
    <property type="nucleotide sequence ID" value="NZ_CP162940.1"/>
</dbReference>
<dbReference type="PANTHER" id="PTHR42678:SF34">
    <property type="entry name" value="OS04G0183300 PROTEIN"/>
    <property type="match status" value="1"/>
</dbReference>
<comment type="caution">
    <text evidence="2">The sequence shown here is derived from an EMBL/GenBank/DDBJ whole genome shotgun (WGS) entry which is preliminary data.</text>
</comment>
<evidence type="ECO:0000313" key="2">
    <source>
        <dbReference type="EMBL" id="MFB5190256.1"/>
    </source>
</evidence>